<accession>A0A0D2AAL5</accession>
<dbReference type="InterPro" id="IPR050121">
    <property type="entry name" value="Cytochrome_P450_monoxygenase"/>
</dbReference>
<dbReference type="GO" id="GO:0020037">
    <property type="term" value="F:heme binding"/>
    <property type="evidence" value="ECO:0007669"/>
    <property type="project" value="InterPro"/>
</dbReference>
<dbReference type="EMBL" id="KN847543">
    <property type="protein sequence ID" value="KIW03818.1"/>
    <property type="molecule type" value="Genomic_DNA"/>
</dbReference>
<keyword evidence="8" id="KW-0472">Membrane</keyword>
<dbReference type="GO" id="GO:0016705">
    <property type="term" value="F:oxidoreductase activity, acting on paired donors, with incorporation or reduction of molecular oxygen"/>
    <property type="evidence" value="ECO:0007669"/>
    <property type="project" value="InterPro"/>
</dbReference>
<proteinExistence type="inferred from homology"/>
<dbReference type="Gene3D" id="1.10.630.10">
    <property type="entry name" value="Cytochrome P450"/>
    <property type="match status" value="1"/>
</dbReference>
<evidence type="ECO:0000256" key="3">
    <source>
        <dbReference type="ARBA" id="ARBA00022617"/>
    </source>
</evidence>
<sequence length="508" mass="58530">MLFSAFYEALRHVVAKSPVQNPLLVFLILYLVYYTAWAVYYIFFHPLRDYPGPIVSRFSRIPQAIVLWNGSEHKWRYEHHRKYGPIVRLGPNSLSFADPKAWADIHGFKKNTPVKDMDSYQPAANNMRSMFSEPDDEKHRYQRKIFTHAFSDRALKEQEPLFTKYIDVLVERIKRTIESNPAGSFDIVKLFNFTTFDIMADLCFGESLGLLQSADYSPWVSMLLGAFKVGSRMRAVSFFQPFRFLLKNLKFKRIEAIRNENFQFSVERVNKRLATNISRPDIWGLVLAHQEKGEGLSLGLMHANAGLFMGAGTETTATELSGLMYYLMRNPECMARLAAELRAAFPTERDITMERAAQLPYLHACLEEGLRIYPPVPASLPRVVPPGGSVILDRVVPAGTHVSMPQYAMYRLYFADPASFRPERWLPDAPREFADDVRSALQPFSHGPRNCLGKNMAYHEMRMVLVRLVWGFEWELAEGMDGWAENQRSFAVWEKGPMWVRARVRART</sequence>
<dbReference type="InterPro" id="IPR002401">
    <property type="entry name" value="Cyt_P450_E_grp-I"/>
</dbReference>
<dbReference type="HOGENOM" id="CLU_001570_14_11_1"/>
<keyword evidence="4 6" id="KW-0479">Metal-binding</keyword>
<dbReference type="RefSeq" id="XP_016213687.1">
    <property type="nucleotide sequence ID" value="XM_016358586.1"/>
</dbReference>
<keyword evidence="3 6" id="KW-0349">Heme</keyword>
<dbReference type="GO" id="GO:0005506">
    <property type="term" value="F:iron ion binding"/>
    <property type="evidence" value="ECO:0007669"/>
    <property type="project" value="InterPro"/>
</dbReference>
<dbReference type="GO" id="GO:0004497">
    <property type="term" value="F:monooxygenase activity"/>
    <property type="evidence" value="ECO:0007669"/>
    <property type="project" value="UniProtKB-KW"/>
</dbReference>
<dbReference type="Pfam" id="PF00067">
    <property type="entry name" value="p450"/>
    <property type="match status" value="1"/>
</dbReference>
<feature type="transmembrane region" description="Helical" evidence="8">
    <location>
        <begin position="23"/>
        <end position="43"/>
    </location>
</feature>
<evidence type="ECO:0000256" key="7">
    <source>
        <dbReference type="RuleBase" id="RU000461"/>
    </source>
</evidence>
<evidence type="ECO:0000256" key="2">
    <source>
        <dbReference type="ARBA" id="ARBA00010617"/>
    </source>
</evidence>
<keyword evidence="8" id="KW-1133">Transmembrane helix</keyword>
<dbReference type="SUPFAM" id="SSF48264">
    <property type="entry name" value="Cytochrome P450"/>
    <property type="match status" value="1"/>
</dbReference>
<organism evidence="9 10">
    <name type="scientific">Verruconis gallopava</name>
    <dbReference type="NCBI Taxonomy" id="253628"/>
    <lineage>
        <taxon>Eukaryota</taxon>
        <taxon>Fungi</taxon>
        <taxon>Dikarya</taxon>
        <taxon>Ascomycota</taxon>
        <taxon>Pezizomycotina</taxon>
        <taxon>Dothideomycetes</taxon>
        <taxon>Pleosporomycetidae</taxon>
        <taxon>Venturiales</taxon>
        <taxon>Sympoventuriaceae</taxon>
        <taxon>Verruconis</taxon>
    </lineage>
</organism>
<keyword evidence="5 6" id="KW-0408">Iron</keyword>
<feature type="binding site" description="axial binding residue" evidence="6">
    <location>
        <position position="451"/>
    </location>
    <ligand>
        <name>heme</name>
        <dbReference type="ChEBI" id="CHEBI:30413"/>
    </ligand>
    <ligandPart>
        <name>Fe</name>
        <dbReference type="ChEBI" id="CHEBI:18248"/>
    </ligandPart>
</feature>
<evidence type="ECO:0000256" key="5">
    <source>
        <dbReference type="ARBA" id="ARBA00023004"/>
    </source>
</evidence>
<dbReference type="InParanoid" id="A0A0D2AAL5"/>
<evidence type="ECO:0000256" key="1">
    <source>
        <dbReference type="ARBA" id="ARBA00001971"/>
    </source>
</evidence>
<name>A0A0D2AAL5_9PEZI</name>
<dbReference type="InterPro" id="IPR036396">
    <property type="entry name" value="Cyt_P450_sf"/>
</dbReference>
<keyword evidence="7" id="KW-0560">Oxidoreductase</keyword>
<dbReference type="PRINTS" id="PR00385">
    <property type="entry name" value="P450"/>
</dbReference>
<dbReference type="STRING" id="253628.A0A0D2AAL5"/>
<reference evidence="9 10" key="1">
    <citation type="submission" date="2015-01" db="EMBL/GenBank/DDBJ databases">
        <title>The Genome Sequence of Ochroconis gallopava CBS43764.</title>
        <authorList>
            <consortium name="The Broad Institute Genomics Platform"/>
            <person name="Cuomo C."/>
            <person name="de Hoog S."/>
            <person name="Gorbushina A."/>
            <person name="Stielow B."/>
            <person name="Teixiera M."/>
            <person name="Abouelleil A."/>
            <person name="Chapman S.B."/>
            <person name="Priest M."/>
            <person name="Young S.K."/>
            <person name="Wortman J."/>
            <person name="Nusbaum C."/>
            <person name="Birren B."/>
        </authorList>
    </citation>
    <scope>NUCLEOTIDE SEQUENCE [LARGE SCALE GENOMIC DNA]</scope>
    <source>
        <strain evidence="9 10">CBS 43764</strain>
    </source>
</reference>
<keyword evidence="8" id="KW-0812">Transmembrane</keyword>
<dbReference type="PANTHER" id="PTHR24305">
    <property type="entry name" value="CYTOCHROME P450"/>
    <property type="match status" value="1"/>
</dbReference>
<dbReference type="PANTHER" id="PTHR24305:SF210">
    <property type="entry name" value="CYTOCHROME P450 MONOOXYGENASE ASQL-RELATED"/>
    <property type="match status" value="1"/>
</dbReference>
<dbReference type="InterPro" id="IPR017972">
    <property type="entry name" value="Cyt_P450_CS"/>
</dbReference>
<dbReference type="OrthoDB" id="1470350at2759"/>
<evidence type="ECO:0000313" key="9">
    <source>
        <dbReference type="EMBL" id="KIW03818.1"/>
    </source>
</evidence>
<gene>
    <name evidence="9" type="ORF">PV09_05118</name>
</gene>
<dbReference type="CDD" id="cd11058">
    <property type="entry name" value="CYP60B-like"/>
    <property type="match status" value="1"/>
</dbReference>
<dbReference type="Proteomes" id="UP000053259">
    <property type="component" value="Unassembled WGS sequence"/>
</dbReference>
<comment type="cofactor">
    <cofactor evidence="1 6">
        <name>heme</name>
        <dbReference type="ChEBI" id="CHEBI:30413"/>
    </cofactor>
</comment>
<dbReference type="AlphaFoldDB" id="A0A0D2AAL5"/>
<dbReference type="PROSITE" id="PS00086">
    <property type="entry name" value="CYTOCHROME_P450"/>
    <property type="match status" value="1"/>
</dbReference>
<dbReference type="VEuPathDB" id="FungiDB:PV09_05118"/>
<evidence type="ECO:0000256" key="6">
    <source>
        <dbReference type="PIRSR" id="PIRSR602401-1"/>
    </source>
</evidence>
<comment type="similarity">
    <text evidence="2 7">Belongs to the cytochrome P450 family.</text>
</comment>
<evidence type="ECO:0000256" key="4">
    <source>
        <dbReference type="ARBA" id="ARBA00022723"/>
    </source>
</evidence>
<evidence type="ECO:0008006" key="11">
    <source>
        <dbReference type="Google" id="ProtNLM"/>
    </source>
</evidence>
<dbReference type="PRINTS" id="PR00463">
    <property type="entry name" value="EP450I"/>
</dbReference>
<evidence type="ECO:0000313" key="10">
    <source>
        <dbReference type="Proteomes" id="UP000053259"/>
    </source>
</evidence>
<keyword evidence="7" id="KW-0503">Monooxygenase</keyword>
<evidence type="ECO:0000256" key="8">
    <source>
        <dbReference type="SAM" id="Phobius"/>
    </source>
</evidence>
<dbReference type="GeneID" id="27313091"/>
<dbReference type="InterPro" id="IPR001128">
    <property type="entry name" value="Cyt_P450"/>
</dbReference>
<protein>
    <recommendedName>
        <fullName evidence="11">Cytochrome P450</fullName>
    </recommendedName>
</protein>
<keyword evidence="10" id="KW-1185">Reference proteome</keyword>